<evidence type="ECO:0000256" key="3">
    <source>
        <dbReference type="ARBA" id="ARBA00022692"/>
    </source>
</evidence>
<feature type="domain" description="Cytochrome C biogenesis protein transmembrane" evidence="7">
    <location>
        <begin position="13"/>
        <end position="225"/>
    </location>
</feature>
<reference evidence="8 9" key="1">
    <citation type="submission" date="2019-03" db="EMBL/GenBank/DDBJ databases">
        <title>Genomic Encyclopedia of Type Strains, Phase IV (KMG-IV): sequencing the most valuable type-strain genomes for metagenomic binning, comparative biology and taxonomic classification.</title>
        <authorList>
            <person name="Goeker M."/>
        </authorList>
    </citation>
    <scope>NUCLEOTIDE SEQUENCE [LARGE SCALE GENOMIC DNA]</scope>
    <source>
        <strain evidence="8 9">DSM 24629</strain>
    </source>
</reference>
<organism evidence="8 9">
    <name type="scientific">Natranaerovirga pectinivora</name>
    <dbReference type="NCBI Taxonomy" id="682400"/>
    <lineage>
        <taxon>Bacteria</taxon>
        <taxon>Bacillati</taxon>
        <taxon>Bacillota</taxon>
        <taxon>Clostridia</taxon>
        <taxon>Lachnospirales</taxon>
        <taxon>Natranaerovirgaceae</taxon>
        <taxon>Natranaerovirga</taxon>
    </lineage>
</organism>
<dbReference type="GO" id="GO:0017004">
    <property type="term" value="P:cytochrome complex assembly"/>
    <property type="evidence" value="ECO:0007669"/>
    <property type="project" value="InterPro"/>
</dbReference>
<feature type="transmembrane region" description="Helical" evidence="6">
    <location>
        <begin position="166"/>
        <end position="195"/>
    </location>
</feature>
<feature type="transmembrane region" description="Helical" evidence="6">
    <location>
        <begin position="12"/>
        <end position="35"/>
    </location>
</feature>
<dbReference type="OrthoDB" id="9809733at2"/>
<name>A0A4R3MJG6_9FIRM</name>
<evidence type="ECO:0000313" key="8">
    <source>
        <dbReference type="EMBL" id="TCT14260.1"/>
    </source>
</evidence>
<dbReference type="PANTHER" id="PTHR31272:SF4">
    <property type="entry name" value="CYTOCHROME C-TYPE BIOGENESIS PROTEIN HI_1454-RELATED"/>
    <property type="match status" value="1"/>
</dbReference>
<evidence type="ECO:0000256" key="4">
    <source>
        <dbReference type="ARBA" id="ARBA00022989"/>
    </source>
</evidence>
<evidence type="ECO:0000256" key="1">
    <source>
        <dbReference type="ARBA" id="ARBA00004141"/>
    </source>
</evidence>
<feature type="transmembrane region" description="Helical" evidence="6">
    <location>
        <begin position="96"/>
        <end position="115"/>
    </location>
</feature>
<comment type="subcellular location">
    <subcellularLocation>
        <location evidence="1">Membrane</location>
        <topology evidence="1">Multi-pass membrane protein</topology>
    </subcellularLocation>
</comment>
<dbReference type="PANTHER" id="PTHR31272">
    <property type="entry name" value="CYTOCHROME C-TYPE BIOGENESIS PROTEIN HI_1454-RELATED"/>
    <property type="match status" value="1"/>
</dbReference>
<keyword evidence="3 6" id="KW-0812">Transmembrane</keyword>
<dbReference type="RefSeq" id="WP_132252511.1">
    <property type="nucleotide sequence ID" value="NZ_SMAL01000006.1"/>
</dbReference>
<sequence length="236" mass="26253">MNSLIQLDVNGFMVFWGGIVSFLSPCIFPLLPVYFSMLAGSQIGSEDFDQKAKRDLIFNSIAFLLGISLVFIIIGITANAIGRGLLQYMDIIRKAGGIFVIFLGFNYIGLINIKFINKEKKYRLNKYNANFSKSFLLGLVFSFGWTPCISSFLTPVLIMATVQSQLINAVGLLMIYAVGFSIPFLLLAILTSIGINKMQGIYKYMNTIRIISGLLLIIMGVLLYTNYLNILSFGLN</sequence>
<dbReference type="InterPro" id="IPR003834">
    <property type="entry name" value="Cyt_c_assmbl_TM_dom"/>
</dbReference>
<feature type="transmembrane region" description="Helical" evidence="6">
    <location>
        <begin position="135"/>
        <end position="160"/>
    </location>
</feature>
<gene>
    <name evidence="8" type="ORF">EDC18_10656</name>
</gene>
<dbReference type="EMBL" id="SMAL01000006">
    <property type="protein sequence ID" value="TCT14260.1"/>
    <property type="molecule type" value="Genomic_DNA"/>
</dbReference>
<comment type="similarity">
    <text evidence="2">Belongs to the DsbD family.</text>
</comment>
<accession>A0A4R3MJG6</accession>
<evidence type="ECO:0000256" key="2">
    <source>
        <dbReference type="ARBA" id="ARBA00006143"/>
    </source>
</evidence>
<feature type="transmembrane region" description="Helical" evidence="6">
    <location>
        <begin position="207"/>
        <end position="227"/>
    </location>
</feature>
<keyword evidence="9" id="KW-1185">Reference proteome</keyword>
<dbReference type="InterPro" id="IPR051790">
    <property type="entry name" value="Cytochrome_c-biogenesis_DsbD"/>
</dbReference>
<feature type="transmembrane region" description="Helical" evidence="6">
    <location>
        <begin position="56"/>
        <end position="76"/>
    </location>
</feature>
<evidence type="ECO:0000313" key="9">
    <source>
        <dbReference type="Proteomes" id="UP000294902"/>
    </source>
</evidence>
<keyword evidence="4 6" id="KW-1133">Transmembrane helix</keyword>
<comment type="caution">
    <text evidence="8">The sequence shown here is derived from an EMBL/GenBank/DDBJ whole genome shotgun (WGS) entry which is preliminary data.</text>
</comment>
<dbReference type="Pfam" id="PF02683">
    <property type="entry name" value="DsbD_TM"/>
    <property type="match status" value="1"/>
</dbReference>
<proteinExistence type="inferred from homology"/>
<evidence type="ECO:0000256" key="5">
    <source>
        <dbReference type="ARBA" id="ARBA00023136"/>
    </source>
</evidence>
<keyword evidence="5 6" id="KW-0472">Membrane</keyword>
<evidence type="ECO:0000256" key="6">
    <source>
        <dbReference type="SAM" id="Phobius"/>
    </source>
</evidence>
<dbReference type="GO" id="GO:0016020">
    <property type="term" value="C:membrane"/>
    <property type="evidence" value="ECO:0007669"/>
    <property type="project" value="UniProtKB-SubCell"/>
</dbReference>
<dbReference type="AlphaFoldDB" id="A0A4R3MJG6"/>
<dbReference type="Proteomes" id="UP000294902">
    <property type="component" value="Unassembled WGS sequence"/>
</dbReference>
<protein>
    <submittedName>
        <fullName evidence="8">Cytochrome c-type biogenesis protein</fullName>
    </submittedName>
</protein>
<evidence type="ECO:0000259" key="7">
    <source>
        <dbReference type="Pfam" id="PF02683"/>
    </source>
</evidence>